<comment type="caution">
    <text evidence="2">The sequence shown here is derived from an EMBL/GenBank/DDBJ whole genome shotgun (WGS) entry which is preliminary data.</text>
</comment>
<proteinExistence type="predicted"/>
<organism evidence="2 3">
    <name type="scientific">Trema orientale</name>
    <name type="common">Charcoal tree</name>
    <name type="synonym">Celtis orientalis</name>
    <dbReference type="NCBI Taxonomy" id="63057"/>
    <lineage>
        <taxon>Eukaryota</taxon>
        <taxon>Viridiplantae</taxon>
        <taxon>Streptophyta</taxon>
        <taxon>Embryophyta</taxon>
        <taxon>Tracheophyta</taxon>
        <taxon>Spermatophyta</taxon>
        <taxon>Magnoliopsida</taxon>
        <taxon>eudicotyledons</taxon>
        <taxon>Gunneridae</taxon>
        <taxon>Pentapetalae</taxon>
        <taxon>rosids</taxon>
        <taxon>fabids</taxon>
        <taxon>Rosales</taxon>
        <taxon>Cannabaceae</taxon>
        <taxon>Trema</taxon>
    </lineage>
</organism>
<dbReference type="AlphaFoldDB" id="A0A2P5EL64"/>
<dbReference type="Proteomes" id="UP000237000">
    <property type="component" value="Unassembled WGS sequence"/>
</dbReference>
<sequence length="55" mass="6465">MATKKKKGMNKERNLKKHQKRVRSKVLVALLLLLLQNLTTMNMFTSMEFRAKDTT</sequence>
<feature type="region of interest" description="Disordered" evidence="1">
    <location>
        <begin position="1"/>
        <end position="20"/>
    </location>
</feature>
<evidence type="ECO:0000256" key="1">
    <source>
        <dbReference type="SAM" id="MobiDB-lite"/>
    </source>
</evidence>
<gene>
    <name evidence="2" type="ORF">TorRG33x02_178640</name>
</gene>
<accession>A0A2P5EL64</accession>
<evidence type="ECO:0000313" key="2">
    <source>
        <dbReference type="EMBL" id="PON86298.1"/>
    </source>
</evidence>
<dbReference type="EMBL" id="JXTC01000134">
    <property type="protein sequence ID" value="PON86298.1"/>
    <property type="molecule type" value="Genomic_DNA"/>
</dbReference>
<evidence type="ECO:0000313" key="3">
    <source>
        <dbReference type="Proteomes" id="UP000237000"/>
    </source>
</evidence>
<dbReference type="InParanoid" id="A0A2P5EL64"/>
<protein>
    <submittedName>
        <fullName evidence="2">Uncharacterized protein</fullName>
    </submittedName>
</protein>
<name>A0A2P5EL64_TREOI</name>
<reference evidence="3" key="1">
    <citation type="submission" date="2016-06" db="EMBL/GenBank/DDBJ databases">
        <title>Parallel loss of symbiosis genes in relatives of nitrogen-fixing non-legume Parasponia.</title>
        <authorList>
            <person name="Van Velzen R."/>
            <person name="Holmer R."/>
            <person name="Bu F."/>
            <person name="Rutten L."/>
            <person name="Van Zeijl A."/>
            <person name="Liu W."/>
            <person name="Santuari L."/>
            <person name="Cao Q."/>
            <person name="Sharma T."/>
            <person name="Shen D."/>
            <person name="Roswanjaya Y."/>
            <person name="Wardhani T."/>
            <person name="Kalhor M.S."/>
            <person name="Jansen J."/>
            <person name="Van den Hoogen J."/>
            <person name="Gungor B."/>
            <person name="Hartog M."/>
            <person name="Hontelez J."/>
            <person name="Verver J."/>
            <person name="Yang W.-C."/>
            <person name="Schijlen E."/>
            <person name="Repin R."/>
            <person name="Schilthuizen M."/>
            <person name="Schranz E."/>
            <person name="Heidstra R."/>
            <person name="Miyata K."/>
            <person name="Fedorova E."/>
            <person name="Kohlen W."/>
            <person name="Bisseling T."/>
            <person name="Smit S."/>
            <person name="Geurts R."/>
        </authorList>
    </citation>
    <scope>NUCLEOTIDE SEQUENCE [LARGE SCALE GENOMIC DNA]</scope>
    <source>
        <strain evidence="3">cv. RG33-2</strain>
    </source>
</reference>
<keyword evidence="3" id="KW-1185">Reference proteome</keyword>